<dbReference type="AlphaFoldDB" id="A0AA97NXS7"/>
<dbReference type="InterPro" id="IPR001138">
    <property type="entry name" value="Zn2Cys6_DnaBD"/>
</dbReference>
<dbReference type="CDD" id="cd00067">
    <property type="entry name" value="GAL4"/>
    <property type="match status" value="1"/>
</dbReference>
<gene>
    <name evidence="8" type="ORF">OOU_Y34scaffold00542g2</name>
</gene>
<dbReference type="GO" id="GO:0005634">
    <property type="term" value="C:nucleus"/>
    <property type="evidence" value="ECO:0007669"/>
    <property type="project" value="UniProtKB-SubCell"/>
</dbReference>
<keyword evidence="4" id="KW-0804">Transcription</keyword>
<feature type="compositionally biased region" description="Basic residues" evidence="6">
    <location>
        <begin position="661"/>
        <end position="684"/>
    </location>
</feature>
<feature type="region of interest" description="Disordered" evidence="6">
    <location>
        <begin position="1"/>
        <end position="31"/>
    </location>
</feature>
<dbReference type="GO" id="GO:0008270">
    <property type="term" value="F:zinc ion binding"/>
    <property type="evidence" value="ECO:0007669"/>
    <property type="project" value="InterPro"/>
</dbReference>
<dbReference type="CDD" id="cd12148">
    <property type="entry name" value="fungal_TF_MHR"/>
    <property type="match status" value="1"/>
</dbReference>
<dbReference type="Pfam" id="PF04082">
    <property type="entry name" value="Fungal_trans"/>
    <property type="match status" value="1"/>
</dbReference>
<dbReference type="SMART" id="SM00906">
    <property type="entry name" value="Fungal_trans"/>
    <property type="match status" value="1"/>
</dbReference>
<protein>
    <recommendedName>
        <fullName evidence="7">Zn(2)-C6 fungal-type domain-containing protein</fullName>
    </recommendedName>
</protein>
<evidence type="ECO:0000313" key="8">
    <source>
        <dbReference type="EMBL" id="ELQ38310.1"/>
    </source>
</evidence>
<evidence type="ECO:0000256" key="2">
    <source>
        <dbReference type="ARBA" id="ARBA00022723"/>
    </source>
</evidence>
<evidence type="ECO:0000259" key="7">
    <source>
        <dbReference type="PROSITE" id="PS50048"/>
    </source>
</evidence>
<keyword evidence="5" id="KW-0539">Nucleus</keyword>
<dbReference type="InterPro" id="IPR007219">
    <property type="entry name" value="XnlR_reg_dom"/>
</dbReference>
<feature type="compositionally biased region" description="Gly residues" evidence="6">
    <location>
        <begin position="15"/>
        <end position="24"/>
    </location>
</feature>
<feature type="domain" description="Zn(2)-C6 fungal-type" evidence="7">
    <location>
        <begin position="41"/>
        <end position="75"/>
    </location>
</feature>
<feature type="region of interest" description="Disordered" evidence="6">
    <location>
        <begin position="572"/>
        <end position="635"/>
    </location>
</feature>
<keyword evidence="3" id="KW-0805">Transcription regulation</keyword>
<dbReference type="InterPro" id="IPR050815">
    <property type="entry name" value="TF_fung"/>
</dbReference>
<feature type="region of interest" description="Disordered" evidence="6">
    <location>
        <begin position="648"/>
        <end position="716"/>
    </location>
</feature>
<dbReference type="PANTHER" id="PTHR47338:SF5">
    <property type="entry name" value="ZN(II)2CYS6 TRANSCRIPTION FACTOR (EUROFUNG)"/>
    <property type="match status" value="1"/>
</dbReference>
<feature type="compositionally biased region" description="Low complexity" evidence="6">
    <location>
        <begin position="694"/>
        <end position="704"/>
    </location>
</feature>
<dbReference type="EMBL" id="JH793328">
    <property type="protein sequence ID" value="ELQ38310.1"/>
    <property type="molecule type" value="Genomic_DNA"/>
</dbReference>
<evidence type="ECO:0000256" key="6">
    <source>
        <dbReference type="SAM" id="MobiDB-lite"/>
    </source>
</evidence>
<reference evidence="8" key="1">
    <citation type="journal article" date="2012" name="PLoS Genet.">
        <title>Comparative analysis of the genomes of two field isolates of the rice blast fungus Magnaporthe oryzae.</title>
        <authorList>
            <person name="Xue M."/>
            <person name="Yang J."/>
            <person name="Li Z."/>
            <person name="Hu S."/>
            <person name="Yao N."/>
            <person name="Dean R.A."/>
            <person name="Zhao W."/>
            <person name="Shen M."/>
            <person name="Zhang H."/>
            <person name="Li C."/>
            <person name="Liu L."/>
            <person name="Cao L."/>
            <person name="Xu X."/>
            <person name="Xing Y."/>
            <person name="Hsiang T."/>
            <person name="Zhang Z."/>
            <person name="Xu J.R."/>
            <person name="Peng Y.L."/>
        </authorList>
    </citation>
    <scope>NUCLEOTIDE SEQUENCE</scope>
    <source>
        <strain evidence="8">Y34</strain>
    </source>
</reference>
<feature type="compositionally biased region" description="Basic and acidic residues" evidence="6">
    <location>
        <begin position="602"/>
        <end position="613"/>
    </location>
</feature>
<name>A0AA97NXS7_PYRO3</name>
<dbReference type="GO" id="GO:0000981">
    <property type="term" value="F:DNA-binding transcription factor activity, RNA polymerase II-specific"/>
    <property type="evidence" value="ECO:0007669"/>
    <property type="project" value="InterPro"/>
</dbReference>
<evidence type="ECO:0000256" key="5">
    <source>
        <dbReference type="ARBA" id="ARBA00023242"/>
    </source>
</evidence>
<sequence length="827" mass="91840">MDSEVKPSIIAPLGSGSGLEGTGSGERDTGDVVVKRRAPIACKRCRRMRSKCIHDKKPPCKSCKDAGLGADLCIFPVRGQPDKDREYRHPRTKAEKSAIRANVRSRSGADSSLALVPPSSASGHVVLGRQLSSPEDDDPWQILPDLPEIMDAVTSFVRHYFQLGFIPKQMFMERLRTDHRSISPFLLLGIISISARFTPSLVKQYRTGVEASEAYIASASRLALKLLYDKPSLQTCQGFYLLSIAQQGSGLKNASFLNLGIAMRMAALMQLHREDTYHCENPTKEWVVNAESARRTLWMLHSQDNLHSGPSSPVSMATSDITALLPCNEEDFANGCVPKARAALADTPPAKANPSLTTHKSRSLFASLIQAHYFWGKISRRAVSQDNESSPWHEDSDYAKRVRELNAWEESLPDDHQFSCMLLKGYKVDGLDLAYLAVTMVVRLCNIVLRKPYMHMMLPCKSDNNRSQFWSTMSMELFTNVQLLYDQIDAKFKDRGPNDGTGAQIMAFCIYSCGILSAHLCKNPNICPNPMIAKMAPTMLSRCLDILVESQATWPLATNWRIGLESFACGQKGSTSKDGTMADGKDPVPQPLQHISASSSPVEKKPFRPEDTRPTLTQGHAPQKDPHHELHPMPNTYIEPASRFTAINAQPPHFPSQHQQPQHHQHSHDHQQQHHPQHHHHQHRPMQEHHAHHLSQQQQQQIPPQHHHVEGTRESHPNGINLLLEVLETHPNPIGGAGGPTASASVSHFAGMGSAPPHHHPQHDMAYYSHADGYTDSLMSYISENQAHAWVPPGGLYSYVHVSEGTTSLGPVRQTQKPMGGVQRCSV</sequence>
<dbReference type="PROSITE" id="PS50048">
    <property type="entry name" value="ZN2_CY6_FUNGAL_2"/>
    <property type="match status" value="1"/>
</dbReference>
<dbReference type="PANTHER" id="PTHR47338">
    <property type="entry name" value="ZN(II)2CYS6 TRANSCRIPTION FACTOR (EUROFUNG)-RELATED"/>
    <property type="match status" value="1"/>
</dbReference>
<keyword evidence="2" id="KW-0479">Metal-binding</keyword>
<dbReference type="GO" id="GO:0003677">
    <property type="term" value="F:DNA binding"/>
    <property type="evidence" value="ECO:0007669"/>
    <property type="project" value="InterPro"/>
</dbReference>
<dbReference type="GO" id="GO:0006351">
    <property type="term" value="P:DNA-templated transcription"/>
    <property type="evidence" value="ECO:0007669"/>
    <property type="project" value="InterPro"/>
</dbReference>
<accession>A0AA97NXS7</accession>
<feature type="compositionally biased region" description="Basic and acidic residues" evidence="6">
    <location>
        <begin position="707"/>
        <end position="716"/>
    </location>
</feature>
<proteinExistence type="predicted"/>
<evidence type="ECO:0000256" key="4">
    <source>
        <dbReference type="ARBA" id="ARBA00023163"/>
    </source>
</evidence>
<organism evidence="8">
    <name type="scientific">Pyricularia oryzae (strain Y34)</name>
    <name type="common">Rice blast fungus</name>
    <name type="synonym">Magnaporthe oryzae</name>
    <dbReference type="NCBI Taxonomy" id="1143189"/>
    <lineage>
        <taxon>Eukaryota</taxon>
        <taxon>Fungi</taxon>
        <taxon>Dikarya</taxon>
        <taxon>Ascomycota</taxon>
        <taxon>Pezizomycotina</taxon>
        <taxon>Sordariomycetes</taxon>
        <taxon>Sordariomycetidae</taxon>
        <taxon>Magnaporthales</taxon>
        <taxon>Pyriculariaceae</taxon>
        <taxon>Pyricularia</taxon>
    </lineage>
</organism>
<comment type="subcellular location">
    <subcellularLocation>
        <location evidence="1">Nucleus</location>
    </subcellularLocation>
</comment>
<evidence type="ECO:0000256" key="3">
    <source>
        <dbReference type="ARBA" id="ARBA00023015"/>
    </source>
</evidence>
<feature type="region of interest" description="Disordered" evidence="6">
    <location>
        <begin position="731"/>
        <end position="761"/>
    </location>
</feature>
<evidence type="ECO:0000256" key="1">
    <source>
        <dbReference type="ARBA" id="ARBA00004123"/>
    </source>
</evidence>
<feature type="compositionally biased region" description="Basic and acidic residues" evidence="6">
    <location>
        <begin position="622"/>
        <end position="631"/>
    </location>
</feature>
<dbReference type="Proteomes" id="UP000011086">
    <property type="component" value="Unassembled WGS sequence"/>
</dbReference>